<name>A0A6P8I280_ACTTE</name>
<evidence type="ECO:0000256" key="5">
    <source>
        <dbReference type="ARBA" id="ARBA00022806"/>
    </source>
</evidence>
<organism evidence="12 13">
    <name type="scientific">Actinia tenebrosa</name>
    <name type="common">Australian red waratah sea anemone</name>
    <dbReference type="NCBI Taxonomy" id="6105"/>
    <lineage>
        <taxon>Eukaryota</taxon>
        <taxon>Metazoa</taxon>
        <taxon>Cnidaria</taxon>
        <taxon>Anthozoa</taxon>
        <taxon>Hexacorallia</taxon>
        <taxon>Actiniaria</taxon>
        <taxon>Actiniidae</taxon>
        <taxon>Actinia</taxon>
    </lineage>
</organism>
<evidence type="ECO:0000256" key="9">
    <source>
        <dbReference type="SAM" id="MobiDB-lite"/>
    </source>
</evidence>
<gene>
    <name evidence="13" type="primary">LOC116298366</name>
</gene>
<keyword evidence="6" id="KW-0067">ATP-binding</keyword>
<dbReference type="SMART" id="SM00490">
    <property type="entry name" value="HELICc"/>
    <property type="match status" value="1"/>
</dbReference>
<evidence type="ECO:0000256" key="6">
    <source>
        <dbReference type="ARBA" id="ARBA00022840"/>
    </source>
</evidence>
<dbReference type="Pfam" id="PF00270">
    <property type="entry name" value="DEAD"/>
    <property type="match status" value="1"/>
</dbReference>
<dbReference type="InterPro" id="IPR001650">
    <property type="entry name" value="Helicase_C-like"/>
</dbReference>
<dbReference type="InterPro" id="IPR014001">
    <property type="entry name" value="Helicase_ATP-bd"/>
</dbReference>
<dbReference type="RefSeq" id="XP_031562644.1">
    <property type="nucleotide sequence ID" value="XM_031706784.1"/>
</dbReference>
<dbReference type="GO" id="GO:0071013">
    <property type="term" value="C:catalytic step 2 spliceosome"/>
    <property type="evidence" value="ECO:0007669"/>
    <property type="project" value="TreeGrafter"/>
</dbReference>
<dbReference type="InterPro" id="IPR007502">
    <property type="entry name" value="Helicase-assoc_dom"/>
</dbReference>
<dbReference type="PROSITE" id="PS51192">
    <property type="entry name" value="HELICASE_ATP_BIND_1"/>
    <property type="match status" value="1"/>
</dbReference>
<comment type="catalytic activity">
    <reaction evidence="7">
        <text>ATP + H2O = ADP + phosphate + H(+)</text>
        <dbReference type="Rhea" id="RHEA:13065"/>
        <dbReference type="ChEBI" id="CHEBI:15377"/>
        <dbReference type="ChEBI" id="CHEBI:15378"/>
        <dbReference type="ChEBI" id="CHEBI:30616"/>
        <dbReference type="ChEBI" id="CHEBI:43474"/>
        <dbReference type="ChEBI" id="CHEBI:456216"/>
        <dbReference type="EC" id="3.6.4.13"/>
    </reaction>
</comment>
<dbReference type="SMART" id="SM00487">
    <property type="entry name" value="DEXDc"/>
    <property type="match status" value="1"/>
</dbReference>
<dbReference type="FunCoup" id="A0A6P8I280">
    <property type="interactions" value="1822"/>
</dbReference>
<comment type="similarity">
    <text evidence="1">Belongs to the DEAD box helicase family. DEAH subfamily.</text>
</comment>
<keyword evidence="4" id="KW-0378">Hydrolase</keyword>
<dbReference type="CDD" id="cd18791">
    <property type="entry name" value="SF2_C_RHA"/>
    <property type="match status" value="1"/>
</dbReference>
<dbReference type="Gene3D" id="3.40.50.300">
    <property type="entry name" value="P-loop containing nucleotide triphosphate hydrolases"/>
    <property type="match status" value="2"/>
</dbReference>
<comment type="function">
    <text evidence="8">May be involved in pre-mRNA splicing.</text>
</comment>
<evidence type="ECO:0000256" key="4">
    <source>
        <dbReference type="ARBA" id="ARBA00022801"/>
    </source>
</evidence>
<dbReference type="FunFam" id="3.40.50.300:FF:000767">
    <property type="entry name" value="Putative ATP-dependent RNA helicase DHX35"/>
    <property type="match status" value="1"/>
</dbReference>
<evidence type="ECO:0000256" key="8">
    <source>
        <dbReference type="ARBA" id="ARBA00058987"/>
    </source>
</evidence>
<dbReference type="InterPro" id="IPR011709">
    <property type="entry name" value="DEAD-box_helicase_OB_fold"/>
</dbReference>
<dbReference type="SUPFAM" id="SSF52540">
    <property type="entry name" value="P-loop containing nucleoside triphosphate hydrolases"/>
    <property type="match status" value="1"/>
</dbReference>
<dbReference type="SMART" id="SM00847">
    <property type="entry name" value="HA2"/>
    <property type="match status" value="1"/>
</dbReference>
<dbReference type="Pfam" id="PF07717">
    <property type="entry name" value="OB_NTP_bind"/>
    <property type="match status" value="1"/>
</dbReference>
<dbReference type="FunFam" id="3.40.50.300:FF:000578">
    <property type="entry name" value="probable ATP-dependent RNA helicase DHX35"/>
    <property type="match status" value="1"/>
</dbReference>
<dbReference type="Pfam" id="PF04408">
    <property type="entry name" value="WHD_HA2"/>
    <property type="match status" value="1"/>
</dbReference>
<dbReference type="InterPro" id="IPR048333">
    <property type="entry name" value="HA2_WH"/>
</dbReference>
<dbReference type="PANTHER" id="PTHR18934:SF136">
    <property type="entry name" value="ATP-DEPENDENT RNA HELICASE DHX35-RELATED"/>
    <property type="match status" value="1"/>
</dbReference>
<dbReference type="InterPro" id="IPR027417">
    <property type="entry name" value="P-loop_NTPase"/>
</dbReference>
<feature type="domain" description="Helicase ATP-binding" evidence="10">
    <location>
        <begin position="62"/>
        <end position="227"/>
    </location>
</feature>
<dbReference type="PANTHER" id="PTHR18934">
    <property type="entry name" value="ATP-DEPENDENT RNA HELICASE"/>
    <property type="match status" value="1"/>
</dbReference>
<dbReference type="GO" id="GO:0016787">
    <property type="term" value="F:hydrolase activity"/>
    <property type="evidence" value="ECO:0007669"/>
    <property type="project" value="UniProtKB-KW"/>
</dbReference>
<reference evidence="13" key="1">
    <citation type="submission" date="2025-08" db="UniProtKB">
        <authorList>
            <consortium name="RefSeq"/>
        </authorList>
    </citation>
    <scope>IDENTIFICATION</scope>
    <source>
        <tissue evidence="13">Tentacle</tissue>
    </source>
</reference>
<evidence type="ECO:0000313" key="12">
    <source>
        <dbReference type="Proteomes" id="UP000515163"/>
    </source>
</evidence>
<dbReference type="InterPro" id="IPR002464">
    <property type="entry name" value="DNA/RNA_helicase_DEAH_CS"/>
</dbReference>
<protein>
    <recommendedName>
        <fullName evidence="2">RNA helicase</fullName>
        <ecNumber evidence="2">3.6.4.13</ecNumber>
    </recommendedName>
</protein>
<dbReference type="PROSITE" id="PS51194">
    <property type="entry name" value="HELICASE_CTER"/>
    <property type="match status" value="1"/>
</dbReference>
<evidence type="ECO:0000256" key="7">
    <source>
        <dbReference type="ARBA" id="ARBA00047984"/>
    </source>
</evidence>
<keyword evidence="3" id="KW-0547">Nucleotide-binding</keyword>
<dbReference type="AlphaFoldDB" id="A0A6P8I280"/>
<evidence type="ECO:0000259" key="11">
    <source>
        <dbReference type="PROSITE" id="PS51194"/>
    </source>
</evidence>
<dbReference type="GO" id="GO:0003723">
    <property type="term" value="F:RNA binding"/>
    <property type="evidence" value="ECO:0007669"/>
    <property type="project" value="TreeGrafter"/>
</dbReference>
<dbReference type="GO" id="GO:0005524">
    <property type="term" value="F:ATP binding"/>
    <property type="evidence" value="ECO:0007669"/>
    <property type="project" value="UniProtKB-KW"/>
</dbReference>
<evidence type="ECO:0000259" key="10">
    <source>
        <dbReference type="PROSITE" id="PS51192"/>
    </source>
</evidence>
<accession>A0A6P8I280</accession>
<dbReference type="InterPro" id="IPR011545">
    <property type="entry name" value="DEAD/DEAH_box_helicase_dom"/>
</dbReference>
<dbReference type="PROSITE" id="PS00690">
    <property type="entry name" value="DEAH_ATP_HELICASE"/>
    <property type="match status" value="1"/>
</dbReference>
<sequence>MASKWKPTFWKPGSEGPGSSIAEERANNEEAGASTVYNPNASLSITLQRQRLPIFKHKTNILYLLEKYETVIIVGETGCGKSTQIPQYLFENGWTADGKKIGITQPRRVAAVTVAMRVAEERSSFIGQEVGYCVRFDNCYDPHTTMIKYMTDGILLREIMGDPLLTKYSVIMIDEAHERTLYTDIILGLLKKIKKKRKDLKIIVSSATLDAEMFKKYFNTNITSDKSKDTAAVLSVEGRSYPVDIHYTLSPVPDYVKATVDTVMGIHLEQGPGDILVFLTGQDEVESAVEKLIERARAMPKGSRYLKVLPMYSGLPHSEQMLVFKRAPQNTRKVVVATNIAEASITIDGVAYVIDCGFVKMRAYSPKTGVESLIVTQVSQASAEQRAGRAGRVRAGKAYRLYTEKDFHQLASGTIPEMQRSNLAPVLLQLKSMGIDNVLRFDFPSKPPAQSMIRGLELLYAIDALDDNGKLVEPLGVSMAEFPLEPMIAKMLLCSGKFECSKEILTIAAMLQIHHVFVSPSNQKAAAERARRKFAVYEGDHLTYLNVYQAFVKHKQSSRWCQENFVNYKGLKHAVKIREQLKKLLLHFNVPILTCDGDVDPVCQCIVSGFFANAARLHPSGSYRTIRDGHPLHIHPNSVLYAEQPPEWVIYHEILQTSKYYMRDVTKIEPSWLYELAPHYYEYGTVSQHYNYFCRSLFL</sequence>
<feature type="domain" description="Helicase C-terminal" evidence="11">
    <location>
        <begin position="259"/>
        <end position="434"/>
    </location>
</feature>
<dbReference type="KEGG" id="aten:116298366"/>
<evidence type="ECO:0000313" key="13">
    <source>
        <dbReference type="RefSeq" id="XP_031562644.1"/>
    </source>
</evidence>
<feature type="region of interest" description="Disordered" evidence="9">
    <location>
        <begin position="1"/>
        <end position="21"/>
    </location>
</feature>
<dbReference type="GeneID" id="116298366"/>
<keyword evidence="12" id="KW-1185">Reference proteome</keyword>
<proteinExistence type="inferred from homology"/>
<dbReference type="InParanoid" id="A0A6P8I280"/>
<dbReference type="EC" id="3.6.4.13" evidence="2"/>
<dbReference type="GO" id="GO:0003724">
    <property type="term" value="F:RNA helicase activity"/>
    <property type="evidence" value="ECO:0007669"/>
    <property type="project" value="UniProtKB-EC"/>
</dbReference>
<dbReference type="FunFam" id="1.20.120.1080:FF:000007">
    <property type="entry name" value="Probable ATP-dependent RNA helicase DHX35"/>
    <property type="match status" value="1"/>
</dbReference>
<evidence type="ECO:0000256" key="2">
    <source>
        <dbReference type="ARBA" id="ARBA00012552"/>
    </source>
</evidence>
<dbReference type="OrthoDB" id="10253254at2759"/>
<dbReference type="Proteomes" id="UP000515163">
    <property type="component" value="Unplaced"/>
</dbReference>
<dbReference type="Gene3D" id="1.20.120.1080">
    <property type="match status" value="1"/>
</dbReference>
<evidence type="ECO:0000256" key="3">
    <source>
        <dbReference type="ARBA" id="ARBA00022741"/>
    </source>
</evidence>
<dbReference type="Pfam" id="PF21010">
    <property type="entry name" value="HA2_C"/>
    <property type="match status" value="1"/>
</dbReference>
<evidence type="ECO:0000256" key="1">
    <source>
        <dbReference type="ARBA" id="ARBA00008792"/>
    </source>
</evidence>
<dbReference type="Pfam" id="PF00271">
    <property type="entry name" value="Helicase_C"/>
    <property type="match status" value="1"/>
</dbReference>
<keyword evidence="5 13" id="KW-0347">Helicase</keyword>